<evidence type="ECO:0000313" key="2">
    <source>
        <dbReference type="Proteomes" id="UP001597221"/>
    </source>
</evidence>
<dbReference type="EMBL" id="JBHUDE010000026">
    <property type="protein sequence ID" value="MFD1607136.1"/>
    <property type="molecule type" value="Genomic_DNA"/>
</dbReference>
<keyword evidence="2" id="KW-1185">Reference proteome</keyword>
<gene>
    <name evidence="1" type="ORF">ACFSBH_05675</name>
</gene>
<organism evidence="1 2">
    <name type="scientific">Oceanobacillus luteolus</name>
    <dbReference type="NCBI Taxonomy" id="1274358"/>
    <lineage>
        <taxon>Bacteria</taxon>
        <taxon>Bacillati</taxon>
        <taxon>Bacillota</taxon>
        <taxon>Bacilli</taxon>
        <taxon>Bacillales</taxon>
        <taxon>Bacillaceae</taxon>
        <taxon>Oceanobacillus</taxon>
    </lineage>
</organism>
<name>A0ABW4HNS2_9BACI</name>
<evidence type="ECO:0000313" key="1">
    <source>
        <dbReference type="EMBL" id="MFD1607136.1"/>
    </source>
</evidence>
<dbReference type="Proteomes" id="UP001597221">
    <property type="component" value="Unassembled WGS sequence"/>
</dbReference>
<sequence length="67" mass="7760">MANTSLQSNAKTAHVRRDGKYFTTIKRKNSSRTTKWQILHYNQTQKQLTYDEMANTSLQSNAKTSHV</sequence>
<protein>
    <submittedName>
        <fullName evidence="1">Uncharacterized protein</fullName>
    </submittedName>
</protein>
<accession>A0ABW4HNS2</accession>
<dbReference type="RefSeq" id="WP_379596486.1">
    <property type="nucleotide sequence ID" value="NZ_JBHUDE010000026.1"/>
</dbReference>
<proteinExistence type="predicted"/>
<reference evidence="2" key="1">
    <citation type="journal article" date="2019" name="Int. J. Syst. Evol. Microbiol.">
        <title>The Global Catalogue of Microorganisms (GCM) 10K type strain sequencing project: providing services to taxonomists for standard genome sequencing and annotation.</title>
        <authorList>
            <consortium name="The Broad Institute Genomics Platform"/>
            <consortium name="The Broad Institute Genome Sequencing Center for Infectious Disease"/>
            <person name="Wu L."/>
            <person name="Ma J."/>
        </authorList>
    </citation>
    <scope>NUCLEOTIDE SEQUENCE [LARGE SCALE GENOMIC DNA]</scope>
    <source>
        <strain evidence="2">CGMCC 1.12376</strain>
    </source>
</reference>
<comment type="caution">
    <text evidence="1">The sequence shown here is derived from an EMBL/GenBank/DDBJ whole genome shotgun (WGS) entry which is preliminary data.</text>
</comment>